<dbReference type="AlphaFoldDB" id="A0A5C5VKS2"/>
<dbReference type="EMBL" id="SJPF01000001">
    <property type="protein sequence ID" value="TWT38312.1"/>
    <property type="molecule type" value="Genomic_DNA"/>
</dbReference>
<name>A0A5C5VKS2_9BACT</name>
<reference evidence="2 3" key="1">
    <citation type="submission" date="2019-02" db="EMBL/GenBank/DDBJ databases">
        <title>Deep-cultivation of Planctomycetes and their phenomic and genomic characterization uncovers novel biology.</title>
        <authorList>
            <person name="Wiegand S."/>
            <person name="Jogler M."/>
            <person name="Boedeker C."/>
            <person name="Pinto D."/>
            <person name="Vollmers J."/>
            <person name="Rivas-Marin E."/>
            <person name="Kohn T."/>
            <person name="Peeters S.H."/>
            <person name="Heuer A."/>
            <person name="Rast P."/>
            <person name="Oberbeckmann S."/>
            <person name="Bunk B."/>
            <person name="Jeske O."/>
            <person name="Meyerdierks A."/>
            <person name="Storesund J.E."/>
            <person name="Kallscheuer N."/>
            <person name="Luecker S."/>
            <person name="Lage O.M."/>
            <person name="Pohl T."/>
            <person name="Merkel B.J."/>
            <person name="Hornburger P."/>
            <person name="Mueller R.-W."/>
            <person name="Bruemmer F."/>
            <person name="Labrenz M."/>
            <person name="Spormann A.M."/>
            <person name="Op Den Camp H."/>
            <person name="Overmann J."/>
            <person name="Amann R."/>
            <person name="Jetten M.S.M."/>
            <person name="Mascher T."/>
            <person name="Medema M.H."/>
            <person name="Devos D.P."/>
            <person name="Kaster A.-K."/>
            <person name="Ovreas L."/>
            <person name="Rohde M."/>
            <person name="Galperin M.Y."/>
            <person name="Jogler C."/>
        </authorList>
    </citation>
    <scope>NUCLEOTIDE SEQUENCE [LARGE SCALE GENOMIC DNA]</scope>
    <source>
        <strain evidence="2 3">Enr8</strain>
    </source>
</reference>
<dbReference type="Proteomes" id="UP000318878">
    <property type="component" value="Unassembled WGS sequence"/>
</dbReference>
<sequence>MKTFHEWLRERQKQQEGLLLGSDGRLKGMSPANPLPKDSAFNKSLKQKSKPLPTAVPVFKPWKPAEPARFQPFKPAQPAKIVMQKV</sequence>
<protein>
    <submittedName>
        <fullName evidence="2">Uncharacterized protein</fullName>
    </submittedName>
</protein>
<evidence type="ECO:0000256" key="1">
    <source>
        <dbReference type="SAM" id="MobiDB-lite"/>
    </source>
</evidence>
<evidence type="ECO:0000313" key="2">
    <source>
        <dbReference type="EMBL" id="TWT38312.1"/>
    </source>
</evidence>
<gene>
    <name evidence="2" type="ORF">Enr8_00040</name>
</gene>
<keyword evidence="3" id="KW-1185">Reference proteome</keyword>
<feature type="region of interest" description="Disordered" evidence="1">
    <location>
        <begin position="19"/>
        <end position="57"/>
    </location>
</feature>
<comment type="caution">
    <text evidence="2">The sequence shown here is derived from an EMBL/GenBank/DDBJ whole genome shotgun (WGS) entry which is preliminary data.</text>
</comment>
<proteinExistence type="predicted"/>
<organism evidence="2 3">
    <name type="scientific">Blastopirellula retiformator</name>
    <dbReference type="NCBI Taxonomy" id="2527970"/>
    <lineage>
        <taxon>Bacteria</taxon>
        <taxon>Pseudomonadati</taxon>
        <taxon>Planctomycetota</taxon>
        <taxon>Planctomycetia</taxon>
        <taxon>Pirellulales</taxon>
        <taxon>Pirellulaceae</taxon>
        <taxon>Blastopirellula</taxon>
    </lineage>
</organism>
<evidence type="ECO:0000313" key="3">
    <source>
        <dbReference type="Proteomes" id="UP000318878"/>
    </source>
</evidence>
<accession>A0A5C5VKS2</accession>